<evidence type="ECO:0000313" key="10">
    <source>
        <dbReference type="EMBL" id="KAH6610971.1"/>
    </source>
</evidence>
<dbReference type="InterPro" id="IPR008901">
    <property type="entry name" value="ACER"/>
</dbReference>
<keyword evidence="8" id="KW-0862">Zinc</keyword>
<evidence type="ECO:0000256" key="6">
    <source>
        <dbReference type="ARBA" id="ARBA00023136"/>
    </source>
</evidence>
<dbReference type="GO" id="GO:0046514">
    <property type="term" value="P:ceramide catabolic process"/>
    <property type="evidence" value="ECO:0007669"/>
    <property type="project" value="TreeGrafter"/>
</dbReference>
<reference evidence="10" key="1">
    <citation type="submission" date="2021-08" db="EMBL/GenBank/DDBJ databases">
        <title>Chromosome-Level Trichoderma cornu-damae using Hi-C Data.</title>
        <authorList>
            <person name="Kim C.S."/>
        </authorList>
    </citation>
    <scope>NUCLEOTIDE SEQUENCE</scope>
    <source>
        <strain evidence="10">KA19-0412C</strain>
    </source>
</reference>
<dbReference type="PANTHER" id="PTHR46187:SF3">
    <property type="entry name" value="ALKALINE CERAMIDASE 3"/>
    <property type="match status" value="1"/>
</dbReference>
<evidence type="ECO:0000256" key="5">
    <source>
        <dbReference type="ARBA" id="ARBA00022989"/>
    </source>
</evidence>
<keyword evidence="7" id="KW-0479">Metal-binding</keyword>
<evidence type="ECO:0000256" key="8">
    <source>
        <dbReference type="PIRSR" id="PIRSR608901-2"/>
    </source>
</evidence>
<protein>
    <submittedName>
        <fullName evidence="10">Uncharacterized protein</fullName>
    </submittedName>
</protein>
<dbReference type="GO" id="GO:0005789">
    <property type="term" value="C:endoplasmic reticulum membrane"/>
    <property type="evidence" value="ECO:0007669"/>
    <property type="project" value="TreeGrafter"/>
</dbReference>
<feature type="binding site" evidence="7">
    <location>
        <position position="35"/>
    </location>
    <ligand>
        <name>Ca(2+)</name>
        <dbReference type="ChEBI" id="CHEBI:29108"/>
    </ligand>
</feature>
<accession>A0A9P8TWV3</accession>
<evidence type="ECO:0000256" key="4">
    <source>
        <dbReference type="ARBA" id="ARBA00022801"/>
    </source>
</evidence>
<evidence type="ECO:0000256" key="3">
    <source>
        <dbReference type="ARBA" id="ARBA00022692"/>
    </source>
</evidence>
<evidence type="ECO:0000256" key="7">
    <source>
        <dbReference type="PIRSR" id="PIRSR608901-1"/>
    </source>
</evidence>
<comment type="similarity">
    <text evidence="2">Belongs to the alkaline ceramidase family.</text>
</comment>
<dbReference type="GO" id="GO:0046872">
    <property type="term" value="F:metal ion binding"/>
    <property type="evidence" value="ECO:0007669"/>
    <property type="project" value="UniProtKB-KW"/>
</dbReference>
<comment type="subcellular location">
    <subcellularLocation>
        <location evidence="1">Membrane</location>
        <topology evidence="1">Multi-pass membrane protein</topology>
    </subcellularLocation>
</comment>
<dbReference type="Proteomes" id="UP000827724">
    <property type="component" value="Unassembled WGS sequence"/>
</dbReference>
<dbReference type="Pfam" id="PF05875">
    <property type="entry name" value="Ceramidase"/>
    <property type="match status" value="1"/>
</dbReference>
<evidence type="ECO:0000256" key="1">
    <source>
        <dbReference type="ARBA" id="ARBA00004141"/>
    </source>
</evidence>
<organism evidence="10 11">
    <name type="scientific">Trichoderma cornu-damae</name>
    <dbReference type="NCBI Taxonomy" id="654480"/>
    <lineage>
        <taxon>Eukaryota</taxon>
        <taxon>Fungi</taxon>
        <taxon>Dikarya</taxon>
        <taxon>Ascomycota</taxon>
        <taxon>Pezizomycotina</taxon>
        <taxon>Sordariomycetes</taxon>
        <taxon>Hypocreomycetidae</taxon>
        <taxon>Hypocreales</taxon>
        <taxon>Hypocreaceae</taxon>
        <taxon>Trichoderma</taxon>
    </lineage>
</organism>
<comment type="caution">
    <text evidence="10">The sequence shown here is derived from an EMBL/GenBank/DDBJ whole genome shotgun (WGS) entry which is preliminary data.</text>
</comment>
<sequence>MALSAFRTAIWFPYPIANPGHGFWGEQTSTLNFCEEDYALSSYCAELCNVSIVYEVPFFFSRVSLVTCQQTVTNGIFMWLGIRGVRNCLQQGHPSIFLISYIGYMVVGLGSILFHTTLKCKHP</sequence>
<keyword evidence="5 9" id="KW-1133">Transmembrane helix</keyword>
<dbReference type="GO" id="GO:0016811">
    <property type="term" value="F:hydrolase activity, acting on carbon-nitrogen (but not peptide) bonds, in linear amides"/>
    <property type="evidence" value="ECO:0007669"/>
    <property type="project" value="InterPro"/>
</dbReference>
<keyword evidence="6 9" id="KW-0472">Membrane</keyword>
<evidence type="ECO:0000256" key="2">
    <source>
        <dbReference type="ARBA" id="ARBA00009780"/>
    </source>
</evidence>
<dbReference type="EMBL" id="JAIWOZ010000001">
    <property type="protein sequence ID" value="KAH6610971.1"/>
    <property type="molecule type" value="Genomic_DNA"/>
</dbReference>
<proteinExistence type="inferred from homology"/>
<keyword evidence="11" id="KW-1185">Reference proteome</keyword>
<dbReference type="GO" id="GO:0046513">
    <property type="term" value="P:ceramide biosynthetic process"/>
    <property type="evidence" value="ECO:0007669"/>
    <property type="project" value="TreeGrafter"/>
</dbReference>
<name>A0A9P8TWV3_9HYPO</name>
<dbReference type="OrthoDB" id="187171at2759"/>
<dbReference type="PANTHER" id="PTHR46187">
    <property type="entry name" value="ALKALINE CERAMIDASE 3"/>
    <property type="match status" value="1"/>
</dbReference>
<keyword evidence="3 9" id="KW-0812">Transmembrane</keyword>
<evidence type="ECO:0000313" key="11">
    <source>
        <dbReference type="Proteomes" id="UP000827724"/>
    </source>
</evidence>
<feature type="binding site" evidence="7">
    <location>
        <position position="46"/>
    </location>
    <ligand>
        <name>Ca(2+)</name>
        <dbReference type="ChEBI" id="CHEBI:29108"/>
    </ligand>
</feature>
<comment type="cofactor">
    <cofactor evidence="8">
        <name>Zn(2+)</name>
        <dbReference type="ChEBI" id="CHEBI:29105"/>
    </cofactor>
</comment>
<evidence type="ECO:0000256" key="9">
    <source>
        <dbReference type="SAM" id="Phobius"/>
    </source>
</evidence>
<feature type="binding site" evidence="8">
    <location>
        <position position="115"/>
    </location>
    <ligand>
        <name>Zn(2+)</name>
        <dbReference type="ChEBI" id="CHEBI:29105"/>
        <note>catalytic</note>
    </ligand>
</feature>
<feature type="transmembrane region" description="Helical" evidence="9">
    <location>
        <begin position="96"/>
        <end position="118"/>
    </location>
</feature>
<gene>
    <name evidence="10" type="ORF">Trco_000991</name>
</gene>
<dbReference type="AlphaFoldDB" id="A0A9P8TWV3"/>
<keyword evidence="7" id="KW-0106">Calcium</keyword>
<keyword evidence="4" id="KW-0378">Hydrolase</keyword>